<dbReference type="PROSITE" id="PS01315">
    <property type="entry name" value="CDS"/>
    <property type="match status" value="1"/>
</dbReference>
<proteinExistence type="inferred from homology"/>
<evidence type="ECO:0000256" key="19">
    <source>
        <dbReference type="SAM" id="Phobius"/>
    </source>
</evidence>
<comment type="subcellular location">
    <subcellularLocation>
        <location evidence="2">Cell membrane</location>
        <topology evidence="2">Multi-pass membrane protein</topology>
    </subcellularLocation>
</comment>
<evidence type="ECO:0000256" key="17">
    <source>
        <dbReference type="ARBA" id="ARBA00023264"/>
    </source>
</evidence>
<feature type="transmembrane region" description="Helical" evidence="19">
    <location>
        <begin position="212"/>
        <end position="233"/>
    </location>
</feature>
<evidence type="ECO:0000256" key="13">
    <source>
        <dbReference type="ARBA" id="ARBA00022989"/>
    </source>
</evidence>
<dbReference type="PANTHER" id="PTHR46382">
    <property type="entry name" value="PHOSPHATIDATE CYTIDYLYLTRANSFERASE"/>
    <property type="match status" value="1"/>
</dbReference>
<keyword evidence="8" id="KW-1003">Cell membrane</keyword>
<evidence type="ECO:0000256" key="6">
    <source>
        <dbReference type="ARBA" id="ARBA00012487"/>
    </source>
</evidence>
<keyword evidence="9" id="KW-0444">Lipid biosynthesis</keyword>
<evidence type="ECO:0000256" key="9">
    <source>
        <dbReference type="ARBA" id="ARBA00022516"/>
    </source>
</evidence>
<name>A0A1F5YDV9_9BACT</name>
<reference evidence="20 21" key="1">
    <citation type="journal article" date="2016" name="Nat. Commun.">
        <title>Thousands of microbial genomes shed light on interconnected biogeochemical processes in an aquifer system.</title>
        <authorList>
            <person name="Anantharaman K."/>
            <person name="Brown C.T."/>
            <person name="Hug L.A."/>
            <person name="Sharon I."/>
            <person name="Castelle C.J."/>
            <person name="Probst A.J."/>
            <person name="Thomas B.C."/>
            <person name="Singh A."/>
            <person name="Wilkins M.J."/>
            <person name="Karaoz U."/>
            <person name="Brodie E.L."/>
            <person name="Williams K.H."/>
            <person name="Hubbard S.S."/>
            <person name="Banfield J.F."/>
        </authorList>
    </citation>
    <scope>NUCLEOTIDE SEQUENCE [LARGE SCALE GENOMIC DNA]</scope>
</reference>
<evidence type="ECO:0000313" key="20">
    <source>
        <dbReference type="EMBL" id="OGF98365.1"/>
    </source>
</evidence>
<keyword evidence="10 18" id="KW-0808">Transferase</keyword>
<evidence type="ECO:0000256" key="10">
    <source>
        <dbReference type="ARBA" id="ARBA00022679"/>
    </source>
</evidence>
<dbReference type="PANTHER" id="PTHR46382:SF1">
    <property type="entry name" value="PHOSPHATIDATE CYTIDYLYLTRANSFERASE"/>
    <property type="match status" value="1"/>
</dbReference>
<keyword evidence="11 18" id="KW-0812">Transmembrane</keyword>
<comment type="pathway">
    <text evidence="3 18">Phospholipid metabolism; CDP-diacylglycerol biosynthesis; CDP-diacylglycerol from sn-glycerol 3-phosphate: step 3/3.</text>
</comment>
<evidence type="ECO:0000256" key="11">
    <source>
        <dbReference type="ARBA" id="ARBA00022692"/>
    </source>
</evidence>
<evidence type="ECO:0000256" key="8">
    <source>
        <dbReference type="ARBA" id="ARBA00022475"/>
    </source>
</evidence>
<keyword evidence="12 18" id="KW-0548">Nucleotidyltransferase</keyword>
<evidence type="ECO:0000313" key="21">
    <source>
        <dbReference type="Proteomes" id="UP000176992"/>
    </source>
</evidence>
<comment type="similarity">
    <text evidence="5 18">Belongs to the CDS family.</text>
</comment>
<dbReference type="Pfam" id="PF01148">
    <property type="entry name" value="CTP_transf_1"/>
    <property type="match status" value="1"/>
</dbReference>
<evidence type="ECO:0000256" key="1">
    <source>
        <dbReference type="ARBA" id="ARBA00001698"/>
    </source>
</evidence>
<evidence type="ECO:0000256" key="7">
    <source>
        <dbReference type="ARBA" id="ARBA00019373"/>
    </source>
</evidence>
<keyword evidence="15 19" id="KW-0472">Membrane</keyword>
<dbReference type="GO" id="GO:0005886">
    <property type="term" value="C:plasma membrane"/>
    <property type="evidence" value="ECO:0007669"/>
    <property type="project" value="UniProtKB-SubCell"/>
</dbReference>
<sequence length="277" mass="29640">MNLLLRVLVAAAGVPAIYFLIRLGSWYLLAFVAAQAALAANEFYRLAAKKEIKPLAGLGIPLAAYLPFAAFQAVRYTQDGWLFPAVTLSLVLVTIAVLTVTRKVEGAIARISVTLFGIIYCGALFSCQIPLRMDPFFTAAQGASWLWLAYLATWSVDVGSYACGSLFGRHKLSLLISPGKTYEGVIGGILFVVAVSWAYGSVQAGLFNRLDSVIYGLLIGGAAIAGDLVESLIKRDAGVKDSSGLLPGHGGVLDRFDSLLFTVPATLLFRFFFCQAV</sequence>
<evidence type="ECO:0000256" key="4">
    <source>
        <dbReference type="ARBA" id="ARBA00005189"/>
    </source>
</evidence>
<gene>
    <name evidence="20" type="ORF">A2Z86_08885</name>
</gene>
<comment type="caution">
    <text evidence="20">The sequence shown here is derived from an EMBL/GenBank/DDBJ whole genome shotgun (WGS) entry which is preliminary data.</text>
</comment>
<dbReference type="EC" id="2.7.7.41" evidence="6 18"/>
<dbReference type="InterPro" id="IPR000374">
    <property type="entry name" value="PC_trans"/>
</dbReference>
<evidence type="ECO:0000256" key="18">
    <source>
        <dbReference type="RuleBase" id="RU003938"/>
    </source>
</evidence>
<dbReference type="EMBL" id="MFIV01000118">
    <property type="protein sequence ID" value="OGF98365.1"/>
    <property type="molecule type" value="Genomic_DNA"/>
</dbReference>
<evidence type="ECO:0000256" key="15">
    <source>
        <dbReference type="ARBA" id="ARBA00023136"/>
    </source>
</evidence>
<dbReference type="UniPathway" id="UPA00557">
    <property type="reaction ID" value="UER00614"/>
</dbReference>
<dbReference type="Proteomes" id="UP000176992">
    <property type="component" value="Unassembled WGS sequence"/>
</dbReference>
<dbReference type="GO" id="GO:0016024">
    <property type="term" value="P:CDP-diacylglycerol biosynthetic process"/>
    <property type="evidence" value="ECO:0007669"/>
    <property type="project" value="UniProtKB-UniPathway"/>
</dbReference>
<evidence type="ECO:0000256" key="14">
    <source>
        <dbReference type="ARBA" id="ARBA00023098"/>
    </source>
</evidence>
<feature type="transmembrane region" description="Helical" evidence="19">
    <location>
        <begin position="181"/>
        <end position="200"/>
    </location>
</feature>
<feature type="transmembrane region" description="Helical" evidence="19">
    <location>
        <begin position="107"/>
        <end position="125"/>
    </location>
</feature>
<evidence type="ECO:0000256" key="3">
    <source>
        <dbReference type="ARBA" id="ARBA00005119"/>
    </source>
</evidence>
<protein>
    <recommendedName>
        <fullName evidence="7 18">Phosphatidate cytidylyltransferase</fullName>
        <ecNumber evidence="6 18">2.7.7.41</ecNumber>
    </recommendedName>
</protein>
<comment type="pathway">
    <text evidence="4">Lipid metabolism.</text>
</comment>
<keyword evidence="14" id="KW-0443">Lipid metabolism</keyword>
<keyword evidence="16" id="KW-0594">Phospholipid biosynthesis</keyword>
<feature type="transmembrane region" description="Helical" evidence="19">
    <location>
        <begin position="56"/>
        <end position="74"/>
    </location>
</feature>
<keyword evidence="17" id="KW-1208">Phospholipid metabolism</keyword>
<evidence type="ECO:0000256" key="12">
    <source>
        <dbReference type="ARBA" id="ARBA00022695"/>
    </source>
</evidence>
<dbReference type="GO" id="GO:0004605">
    <property type="term" value="F:phosphatidate cytidylyltransferase activity"/>
    <property type="evidence" value="ECO:0007669"/>
    <property type="project" value="UniProtKB-EC"/>
</dbReference>
<keyword evidence="13 19" id="KW-1133">Transmembrane helix</keyword>
<comment type="catalytic activity">
    <reaction evidence="1 18">
        <text>a 1,2-diacyl-sn-glycero-3-phosphate + CTP + H(+) = a CDP-1,2-diacyl-sn-glycerol + diphosphate</text>
        <dbReference type="Rhea" id="RHEA:16229"/>
        <dbReference type="ChEBI" id="CHEBI:15378"/>
        <dbReference type="ChEBI" id="CHEBI:33019"/>
        <dbReference type="ChEBI" id="CHEBI:37563"/>
        <dbReference type="ChEBI" id="CHEBI:58332"/>
        <dbReference type="ChEBI" id="CHEBI:58608"/>
        <dbReference type="EC" id="2.7.7.41"/>
    </reaction>
</comment>
<accession>A0A1F5YDV9</accession>
<evidence type="ECO:0000256" key="2">
    <source>
        <dbReference type="ARBA" id="ARBA00004651"/>
    </source>
</evidence>
<feature type="transmembrane region" description="Helical" evidence="19">
    <location>
        <begin position="145"/>
        <end position="169"/>
    </location>
</feature>
<organism evidence="20 21">
    <name type="scientific">Candidatus Glassbacteria bacterium GWA2_58_10</name>
    <dbReference type="NCBI Taxonomy" id="1817865"/>
    <lineage>
        <taxon>Bacteria</taxon>
        <taxon>Candidatus Glassiibacteriota</taxon>
    </lineage>
</organism>
<evidence type="ECO:0000256" key="5">
    <source>
        <dbReference type="ARBA" id="ARBA00010185"/>
    </source>
</evidence>
<feature type="transmembrane region" description="Helical" evidence="19">
    <location>
        <begin position="80"/>
        <end position="100"/>
    </location>
</feature>
<evidence type="ECO:0000256" key="16">
    <source>
        <dbReference type="ARBA" id="ARBA00023209"/>
    </source>
</evidence>
<dbReference type="AlphaFoldDB" id="A0A1F5YDV9"/>